<name>A0A428NLH0_9HYPO</name>
<accession>A0A428NLH0</accession>
<dbReference type="Proteomes" id="UP000288168">
    <property type="component" value="Unassembled WGS sequence"/>
</dbReference>
<dbReference type="AlphaFoldDB" id="A0A428NLH0"/>
<protein>
    <submittedName>
        <fullName evidence="1">Uncharacterized protein</fullName>
    </submittedName>
</protein>
<reference evidence="1 2" key="1">
    <citation type="submission" date="2017-06" db="EMBL/GenBank/DDBJ databases">
        <title>Comparative genomic analysis of Ambrosia Fusariam Clade fungi.</title>
        <authorList>
            <person name="Stajich J.E."/>
            <person name="Carrillo J."/>
            <person name="Kijimoto T."/>
            <person name="Eskalen A."/>
            <person name="O'Donnell K."/>
            <person name="Kasson M."/>
        </authorList>
    </citation>
    <scope>NUCLEOTIDE SEQUENCE [LARGE SCALE GENOMIC DNA]</scope>
    <source>
        <strain evidence="1 2">NRRL62584</strain>
    </source>
</reference>
<comment type="caution">
    <text evidence="1">The sequence shown here is derived from an EMBL/GenBank/DDBJ whole genome shotgun (WGS) entry which is preliminary data.</text>
</comment>
<organism evidence="1 2">
    <name type="scientific">Fusarium duplospermum</name>
    <dbReference type="NCBI Taxonomy" id="1325734"/>
    <lineage>
        <taxon>Eukaryota</taxon>
        <taxon>Fungi</taxon>
        <taxon>Dikarya</taxon>
        <taxon>Ascomycota</taxon>
        <taxon>Pezizomycotina</taxon>
        <taxon>Sordariomycetes</taxon>
        <taxon>Hypocreomycetidae</taxon>
        <taxon>Hypocreales</taxon>
        <taxon>Nectriaceae</taxon>
        <taxon>Fusarium</taxon>
        <taxon>Fusarium solani species complex</taxon>
    </lineage>
</organism>
<gene>
    <name evidence="1" type="ORF">CEP54_015761</name>
</gene>
<evidence type="ECO:0000313" key="2">
    <source>
        <dbReference type="Proteomes" id="UP000288168"/>
    </source>
</evidence>
<keyword evidence="2" id="KW-1185">Reference proteome</keyword>
<proteinExistence type="predicted"/>
<sequence length="92" mass="10579">MSDEPTPVDTTNVLGFTLKRRLVETMEASLESARTSQNPQRIAAAEMLLEFVRTAPSPTPDQLSQWLEVQKVVYKEVPRQWLDANKWIYSDQ</sequence>
<evidence type="ECO:0000313" key="1">
    <source>
        <dbReference type="EMBL" id="RSL41620.1"/>
    </source>
</evidence>
<dbReference type="EMBL" id="NKCI01000407">
    <property type="protein sequence ID" value="RSL41620.1"/>
    <property type="molecule type" value="Genomic_DNA"/>
</dbReference>